<gene>
    <name evidence="2" type="ORF">E5351_00560</name>
</gene>
<comment type="caution">
    <text evidence="2">The sequence shown here is derived from an EMBL/GenBank/DDBJ whole genome shotgun (WGS) entry which is preliminary data.</text>
</comment>
<sequence>MNYKKIVLFFIIFMCLLGVGSMLSNVQSREADQLLEAHGLSNNTRYIEVNRNETISDFLRYLDKYKNANIQLHLDNRYDNDQVLVWANHNVINLPTQNGRYFTPDDFEGQVSFAVLGPETKNVQITESQGNQYLNWNNDYYSVIGDLKHYHQMEQNKYYLSTGIDQPTAKNKLKDYRIVIDSSNKVIHKIAKHYHVKVNTPSFVKNHQIHRFSILKEIAIILLFWIFIVVCNGLLAFLNIQQLKKSHLRGHLSKNWIINRSVQLILLESLISIGAYTFLRWRAFFSKPDHLIGLIILSFIIIMVSYLISIIYLWRKYINNAQFTS</sequence>
<feature type="transmembrane region" description="Helical" evidence="1">
    <location>
        <begin position="261"/>
        <end position="279"/>
    </location>
</feature>
<protein>
    <recommendedName>
        <fullName evidence="4">MacB-like periplasmic core domain-containing protein</fullName>
    </recommendedName>
</protein>
<name>A0A4S2BST6_9LACO</name>
<accession>A0A4S2BST6</accession>
<proteinExistence type="predicted"/>
<keyword evidence="1" id="KW-0472">Membrane</keyword>
<evidence type="ECO:0000313" key="2">
    <source>
        <dbReference type="EMBL" id="TGY17633.1"/>
    </source>
</evidence>
<feature type="transmembrane region" description="Helical" evidence="1">
    <location>
        <begin position="218"/>
        <end position="240"/>
    </location>
</feature>
<feature type="transmembrane region" description="Helical" evidence="1">
    <location>
        <begin position="291"/>
        <end position="314"/>
    </location>
</feature>
<dbReference type="Proteomes" id="UP000309117">
    <property type="component" value="Unassembled WGS sequence"/>
</dbReference>
<dbReference type="RefSeq" id="WP_004042545.1">
    <property type="nucleotide sequence ID" value="NZ_AQFR02000003.1"/>
</dbReference>
<keyword evidence="1" id="KW-1133">Transmembrane helix</keyword>
<organism evidence="2 3">
    <name type="scientific">Lactobacillus intestinalis</name>
    <dbReference type="NCBI Taxonomy" id="151781"/>
    <lineage>
        <taxon>Bacteria</taxon>
        <taxon>Bacillati</taxon>
        <taxon>Bacillota</taxon>
        <taxon>Bacilli</taxon>
        <taxon>Lactobacillales</taxon>
        <taxon>Lactobacillaceae</taxon>
        <taxon>Lactobacillus</taxon>
    </lineage>
</organism>
<reference evidence="2 3" key="1">
    <citation type="submission" date="2019-04" db="EMBL/GenBank/DDBJ databases">
        <title>Microbes associate with the intestines of laboratory mice.</title>
        <authorList>
            <person name="Navarre W."/>
            <person name="Wong E."/>
            <person name="Huang K."/>
            <person name="Tropini C."/>
            <person name="Ng K."/>
            <person name="Yu B."/>
        </authorList>
    </citation>
    <scope>NUCLEOTIDE SEQUENCE [LARGE SCALE GENOMIC DNA]</scope>
    <source>
        <strain evidence="2 3">NM61_E11</strain>
    </source>
</reference>
<evidence type="ECO:0000313" key="3">
    <source>
        <dbReference type="Proteomes" id="UP000309117"/>
    </source>
</evidence>
<evidence type="ECO:0008006" key="4">
    <source>
        <dbReference type="Google" id="ProtNLM"/>
    </source>
</evidence>
<keyword evidence="1" id="KW-0812">Transmembrane</keyword>
<evidence type="ECO:0000256" key="1">
    <source>
        <dbReference type="SAM" id="Phobius"/>
    </source>
</evidence>
<dbReference type="EMBL" id="SRYV01000001">
    <property type="protein sequence ID" value="TGY17633.1"/>
    <property type="molecule type" value="Genomic_DNA"/>
</dbReference>
<dbReference type="AlphaFoldDB" id="A0A4S2BST6"/>